<dbReference type="EMBL" id="CP012541">
    <property type="protein sequence ID" value="ALF47861.1"/>
    <property type="molecule type" value="Genomic_DNA"/>
</dbReference>
<dbReference type="RefSeq" id="WP_054196824.1">
    <property type="nucleotide sequence ID" value="NZ_CABMKQ010000057.1"/>
</dbReference>
<name>A0A0M4TBU6_9BACT</name>
<keyword evidence="3 6" id="KW-0812">Transmembrane</keyword>
<keyword evidence="5 6" id="KW-0472">Membrane</keyword>
<feature type="transmembrane region" description="Helical" evidence="6">
    <location>
        <begin position="12"/>
        <end position="31"/>
    </location>
</feature>
<evidence type="ECO:0000256" key="5">
    <source>
        <dbReference type="ARBA" id="ARBA00023136"/>
    </source>
</evidence>
<evidence type="ECO:0000256" key="2">
    <source>
        <dbReference type="ARBA" id="ARBA00022475"/>
    </source>
</evidence>
<evidence type="ECO:0000256" key="4">
    <source>
        <dbReference type="ARBA" id="ARBA00022989"/>
    </source>
</evidence>
<evidence type="ECO:0000313" key="9">
    <source>
        <dbReference type="Proteomes" id="UP000066049"/>
    </source>
</evidence>
<evidence type="ECO:0000256" key="1">
    <source>
        <dbReference type="ARBA" id="ARBA00004651"/>
    </source>
</evidence>
<keyword evidence="2" id="KW-1003">Cell membrane</keyword>
<dbReference type="AlphaFoldDB" id="A0A0M4TBU6"/>
<feature type="transmembrane region" description="Helical" evidence="6">
    <location>
        <begin position="339"/>
        <end position="360"/>
    </location>
</feature>
<accession>A0A0M4TBU6</accession>
<feature type="transmembrane region" description="Helical" evidence="6">
    <location>
        <begin position="380"/>
        <end position="398"/>
    </location>
</feature>
<evidence type="ECO:0000256" key="6">
    <source>
        <dbReference type="SAM" id="Phobius"/>
    </source>
</evidence>
<evidence type="ECO:0000256" key="3">
    <source>
        <dbReference type="ARBA" id="ARBA00022692"/>
    </source>
</evidence>
<protein>
    <submittedName>
        <fullName evidence="8">Competence protein, ComEC family</fullName>
    </submittedName>
</protein>
<feature type="transmembrane region" description="Helical" evidence="6">
    <location>
        <begin position="305"/>
        <end position="327"/>
    </location>
</feature>
<feature type="transmembrane region" description="Helical" evidence="6">
    <location>
        <begin position="261"/>
        <end position="293"/>
    </location>
</feature>
<dbReference type="KEGG" id="ccoc:CCON33237_1194"/>
<dbReference type="Pfam" id="PF03772">
    <property type="entry name" value="Competence"/>
    <property type="match status" value="1"/>
</dbReference>
<evidence type="ECO:0000259" key="7">
    <source>
        <dbReference type="Pfam" id="PF03772"/>
    </source>
</evidence>
<proteinExistence type="predicted"/>
<reference evidence="9" key="1">
    <citation type="submission" date="2015-08" db="EMBL/GenBank/DDBJ databases">
        <title>Comparative genomics of the Campylobacter concisus group.</title>
        <authorList>
            <person name="Miller W.G."/>
            <person name="Yee E."/>
            <person name="Chapman M.H."/>
            <person name="Huynh S."/>
            <person name="Bono J.L."/>
            <person name="On S.L.W."/>
            <person name="St Leger J."/>
            <person name="Foster G."/>
            <person name="Parker C.T."/>
        </authorList>
    </citation>
    <scope>NUCLEOTIDE SEQUENCE [LARGE SCALE GENOMIC DNA]</scope>
    <source>
        <strain evidence="9">ATCC 33237</strain>
    </source>
</reference>
<organism evidence="8 9">
    <name type="scientific">Campylobacter concisus</name>
    <dbReference type="NCBI Taxonomy" id="199"/>
    <lineage>
        <taxon>Bacteria</taxon>
        <taxon>Pseudomonadati</taxon>
        <taxon>Campylobacterota</taxon>
        <taxon>Epsilonproteobacteria</taxon>
        <taxon>Campylobacterales</taxon>
        <taxon>Campylobacteraceae</taxon>
        <taxon>Campylobacter</taxon>
    </lineage>
</organism>
<dbReference type="PANTHER" id="PTHR30619">
    <property type="entry name" value="DNA INTERNALIZATION/COMPETENCE PROTEIN COMEC/REC2"/>
    <property type="match status" value="1"/>
</dbReference>
<sequence length="424" mass="48905">MSFKNPKNREIFNIFCLFCLCIFSINLAISYHKYQIFMDKGEQELTATVISSYEKLGDDGKKRQILKLKTDEFTFYTLGAKTDDFKAGDNIFLSVINLDVSFKDYLASSFYMPSFSREKLPQKATLNINQKLQSLIYAQHENSKISQLYSALFLGTSIDAELRDDVSHLGIAHLIAISGYHLGFISAVIFFVFRPLLKFLYARFLPFRNYNFDLAIIVFIVLSFYFFIIGFIPSFLRAFLMSILGFYCTLKGVKILNFKTLFIVALVSISLFPQLLFSVGFYFSLMGVFYIFLYFKHLKDKFSPFIHLILLNLYVCFAMEICVLYFFPLISLQQLSVLAINYIFSVFYPLSAALHIALYGDIFDGLLNNVLNFRLSSTKIFVPAIIFIFYNIASLLAIKFRSIFYILPLFGLLCFAIASYKIYA</sequence>
<comment type="subcellular location">
    <subcellularLocation>
        <location evidence="1">Cell membrane</location>
        <topology evidence="1">Multi-pass membrane protein</topology>
    </subcellularLocation>
</comment>
<dbReference type="InterPro" id="IPR004477">
    <property type="entry name" value="ComEC_N"/>
</dbReference>
<feature type="domain" description="ComEC/Rec2-related protein" evidence="7">
    <location>
        <begin position="157"/>
        <end position="407"/>
    </location>
</feature>
<dbReference type="GO" id="GO:0005886">
    <property type="term" value="C:plasma membrane"/>
    <property type="evidence" value="ECO:0007669"/>
    <property type="project" value="UniProtKB-SubCell"/>
</dbReference>
<feature type="transmembrane region" description="Helical" evidence="6">
    <location>
        <begin position="403"/>
        <end position="423"/>
    </location>
</feature>
<dbReference type="NCBIfam" id="TIGR00360">
    <property type="entry name" value="ComEC_N-term"/>
    <property type="match status" value="1"/>
</dbReference>
<keyword evidence="4 6" id="KW-1133">Transmembrane helix</keyword>
<gene>
    <name evidence="8" type="ORF">CCON33237_1194</name>
</gene>
<evidence type="ECO:0000313" key="8">
    <source>
        <dbReference type="EMBL" id="ALF47861.1"/>
    </source>
</evidence>
<dbReference type="InterPro" id="IPR052159">
    <property type="entry name" value="Competence_DNA_uptake"/>
</dbReference>
<feature type="transmembrane region" description="Helical" evidence="6">
    <location>
        <begin position="171"/>
        <end position="194"/>
    </location>
</feature>
<dbReference type="GeneID" id="28662868"/>
<dbReference type="Proteomes" id="UP000066049">
    <property type="component" value="Chromosome"/>
</dbReference>
<dbReference type="PANTHER" id="PTHR30619:SF7">
    <property type="entry name" value="BETA-LACTAMASE DOMAIN PROTEIN"/>
    <property type="match status" value="1"/>
</dbReference>
<dbReference type="PATRIC" id="fig|199.248.peg.1232"/>
<feature type="transmembrane region" description="Helical" evidence="6">
    <location>
        <begin position="214"/>
        <end position="240"/>
    </location>
</feature>